<gene>
    <name evidence="8" type="ORF">NDI79_15400</name>
</gene>
<dbReference type="Gene3D" id="3.40.190.80">
    <property type="match status" value="1"/>
</dbReference>
<keyword evidence="9" id="KW-1185">Reference proteome</keyword>
<dbReference type="EMBL" id="JAMQOQ010000004">
    <property type="protein sequence ID" value="MDS0295558.1"/>
    <property type="molecule type" value="Genomic_DNA"/>
</dbReference>
<evidence type="ECO:0000256" key="1">
    <source>
        <dbReference type="ARBA" id="ARBA00001273"/>
    </source>
</evidence>
<dbReference type="InterPro" id="IPR020583">
    <property type="entry name" value="Inositol_monoP_metal-BS"/>
</dbReference>
<evidence type="ECO:0000256" key="4">
    <source>
        <dbReference type="ARBA" id="ARBA00022801"/>
    </source>
</evidence>
<keyword evidence="3" id="KW-0479">Metal-binding</keyword>
<keyword evidence="4" id="KW-0378">Hydrolase</keyword>
<organism evidence="8 9">
    <name type="scientific">Halogeometricum luteum</name>
    <dbReference type="NCBI Taxonomy" id="2950537"/>
    <lineage>
        <taxon>Archaea</taxon>
        <taxon>Methanobacteriati</taxon>
        <taxon>Methanobacteriota</taxon>
        <taxon>Stenosarchaea group</taxon>
        <taxon>Halobacteria</taxon>
        <taxon>Halobacteriales</taxon>
        <taxon>Haloferacaceae</taxon>
        <taxon>Halogeometricum</taxon>
    </lineage>
</organism>
<dbReference type="CDD" id="cd01637">
    <property type="entry name" value="IMPase_like"/>
    <property type="match status" value="1"/>
</dbReference>
<dbReference type="PANTHER" id="PTHR20854">
    <property type="entry name" value="INOSITOL MONOPHOSPHATASE"/>
    <property type="match status" value="1"/>
</dbReference>
<evidence type="ECO:0000256" key="3">
    <source>
        <dbReference type="ARBA" id="ARBA00022723"/>
    </source>
</evidence>
<dbReference type="PROSITE" id="PS00629">
    <property type="entry name" value="IMP_1"/>
    <property type="match status" value="1"/>
</dbReference>
<dbReference type="Pfam" id="PF00459">
    <property type="entry name" value="Inositol_P"/>
    <property type="match status" value="1"/>
</dbReference>
<protein>
    <recommendedName>
        <fullName evidence="2">fructose-bisphosphatase</fullName>
        <ecNumber evidence="2">3.1.3.11</ecNumber>
    </recommendedName>
</protein>
<evidence type="ECO:0000256" key="6">
    <source>
        <dbReference type="ARBA" id="ARBA00023277"/>
    </source>
</evidence>
<sequence length="265" mass="28324">MTNREQTARSAAATGADYAYDRFRTAVDVEQKTSEVDLVTEIDRETQRRTVAAIREAFPDDEIVAEEGDERETVPEEGYAWIIDPIDGTQNYTRGTRAWVTSVAVVEDGRPLASVNAAPAMGDTYVASEGSVYRDGDAMAVSETTDPAASLVASTLRLHDEESAAIGALAESVIADFGELRRTGSAQLTLSMVADGALDATVGLSDAPNSWDTVAGIHHVREAGGTVTDVEGDRWEPGASGLVATNGEFHDEVLSMTRRAVERVE</sequence>
<keyword evidence="5" id="KW-0460">Magnesium</keyword>
<dbReference type="InterPro" id="IPR000760">
    <property type="entry name" value="Inositol_monophosphatase-like"/>
</dbReference>
<evidence type="ECO:0000256" key="2">
    <source>
        <dbReference type="ARBA" id="ARBA00013093"/>
    </source>
</evidence>
<comment type="caution">
    <text evidence="8">The sequence shown here is derived from an EMBL/GenBank/DDBJ whole genome shotgun (WGS) entry which is preliminary data.</text>
</comment>
<name>A0ABU2G5I8_9EURY</name>
<dbReference type="EC" id="3.1.3.11" evidence="2"/>
<proteinExistence type="inferred from homology"/>
<comment type="similarity">
    <text evidence="7">Belongs to the inositol monophosphatase superfamily. FBPase class 4 family.</text>
</comment>
<evidence type="ECO:0000313" key="9">
    <source>
        <dbReference type="Proteomes" id="UP001254813"/>
    </source>
</evidence>
<dbReference type="Proteomes" id="UP001254813">
    <property type="component" value="Unassembled WGS sequence"/>
</dbReference>
<evidence type="ECO:0000256" key="5">
    <source>
        <dbReference type="ARBA" id="ARBA00022842"/>
    </source>
</evidence>
<accession>A0ABU2G5I8</accession>
<dbReference type="RefSeq" id="WP_310929485.1">
    <property type="nucleotide sequence ID" value="NZ_JAMQOQ010000004.1"/>
</dbReference>
<comment type="catalytic activity">
    <reaction evidence="1">
        <text>beta-D-fructose 1,6-bisphosphate + H2O = beta-D-fructose 6-phosphate + phosphate</text>
        <dbReference type="Rhea" id="RHEA:11064"/>
        <dbReference type="ChEBI" id="CHEBI:15377"/>
        <dbReference type="ChEBI" id="CHEBI:32966"/>
        <dbReference type="ChEBI" id="CHEBI:43474"/>
        <dbReference type="ChEBI" id="CHEBI:57634"/>
        <dbReference type="EC" id="3.1.3.11"/>
    </reaction>
</comment>
<dbReference type="SUPFAM" id="SSF56655">
    <property type="entry name" value="Carbohydrate phosphatase"/>
    <property type="match status" value="1"/>
</dbReference>
<evidence type="ECO:0000256" key="7">
    <source>
        <dbReference type="ARBA" id="ARBA00038103"/>
    </source>
</evidence>
<dbReference type="Gene3D" id="3.30.540.10">
    <property type="entry name" value="Fructose-1,6-Bisphosphatase, subunit A, domain 1"/>
    <property type="match status" value="1"/>
</dbReference>
<dbReference type="PRINTS" id="PR00377">
    <property type="entry name" value="IMPHPHTASES"/>
</dbReference>
<keyword evidence="6" id="KW-0119">Carbohydrate metabolism</keyword>
<evidence type="ECO:0000313" key="8">
    <source>
        <dbReference type="EMBL" id="MDS0295558.1"/>
    </source>
</evidence>
<dbReference type="PANTHER" id="PTHR20854:SF4">
    <property type="entry name" value="INOSITOL-1-MONOPHOSPHATASE-RELATED"/>
    <property type="match status" value="1"/>
</dbReference>
<reference evidence="8 9" key="1">
    <citation type="submission" date="2022-06" db="EMBL/GenBank/DDBJ databases">
        <title>Halogeometricum sp. a new haloarchaeum isolate from saline soil.</title>
        <authorList>
            <person name="Strakova D."/>
            <person name="Galisteo C."/>
            <person name="Sanchez-Porro C."/>
            <person name="Ventosa A."/>
        </authorList>
    </citation>
    <scope>NUCLEOTIDE SEQUENCE [LARGE SCALE GENOMIC DNA]</scope>
    <source>
        <strain evidence="9">S3BR25-2</strain>
    </source>
</reference>